<dbReference type="AlphaFoldDB" id="A0A543PHL5"/>
<dbReference type="InterPro" id="IPR002213">
    <property type="entry name" value="UDP_glucos_trans"/>
</dbReference>
<dbReference type="OrthoDB" id="3863369at2"/>
<evidence type="ECO:0000256" key="2">
    <source>
        <dbReference type="ARBA" id="ARBA00022676"/>
    </source>
</evidence>
<organism evidence="6 7">
    <name type="scientific">Blastococcus colisei</name>
    <dbReference type="NCBI Taxonomy" id="1564162"/>
    <lineage>
        <taxon>Bacteria</taxon>
        <taxon>Bacillati</taxon>
        <taxon>Actinomycetota</taxon>
        <taxon>Actinomycetes</taxon>
        <taxon>Geodermatophilales</taxon>
        <taxon>Geodermatophilaceae</taxon>
        <taxon>Blastococcus</taxon>
    </lineage>
</organism>
<dbReference type="PANTHER" id="PTHR48050">
    <property type="entry name" value="STEROL 3-BETA-GLUCOSYLTRANSFERASE"/>
    <property type="match status" value="1"/>
</dbReference>
<dbReference type="PANTHER" id="PTHR48050:SF13">
    <property type="entry name" value="STEROL 3-BETA-GLUCOSYLTRANSFERASE UGT80A2"/>
    <property type="match status" value="1"/>
</dbReference>
<evidence type="ECO:0000256" key="3">
    <source>
        <dbReference type="ARBA" id="ARBA00022679"/>
    </source>
</evidence>
<name>A0A543PHL5_9ACTN</name>
<dbReference type="InterPro" id="IPR010610">
    <property type="entry name" value="EryCIII-like_C"/>
</dbReference>
<dbReference type="GO" id="GO:0008194">
    <property type="term" value="F:UDP-glycosyltransferase activity"/>
    <property type="evidence" value="ECO:0007669"/>
    <property type="project" value="InterPro"/>
</dbReference>
<dbReference type="CDD" id="cd03784">
    <property type="entry name" value="GT1_Gtf-like"/>
    <property type="match status" value="1"/>
</dbReference>
<dbReference type="Pfam" id="PF06722">
    <property type="entry name" value="EryCIII-like_C"/>
    <property type="match status" value="1"/>
</dbReference>
<accession>A0A543PHL5</accession>
<comment type="similarity">
    <text evidence="1">Belongs to the glycosyltransferase 28 family.</text>
</comment>
<evidence type="ECO:0000259" key="5">
    <source>
        <dbReference type="Pfam" id="PF21036"/>
    </source>
</evidence>
<dbReference type="GO" id="GO:0016758">
    <property type="term" value="F:hexosyltransferase activity"/>
    <property type="evidence" value="ECO:0007669"/>
    <property type="project" value="UniProtKB-ARBA"/>
</dbReference>
<dbReference type="GO" id="GO:0017000">
    <property type="term" value="P:antibiotic biosynthetic process"/>
    <property type="evidence" value="ECO:0007669"/>
    <property type="project" value="UniProtKB-ARBA"/>
</dbReference>
<dbReference type="Proteomes" id="UP000319865">
    <property type="component" value="Unassembled WGS sequence"/>
</dbReference>
<dbReference type="Pfam" id="PF21036">
    <property type="entry name" value="EryCIII-like_N"/>
    <property type="match status" value="1"/>
</dbReference>
<keyword evidence="2" id="KW-0328">Glycosyltransferase</keyword>
<reference evidence="6 7" key="1">
    <citation type="submission" date="2019-06" db="EMBL/GenBank/DDBJ databases">
        <title>Sequencing the genomes of 1000 actinobacteria strains.</title>
        <authorList>
            <person name="Klenk H.-P."/>
        </authorList>
    </citation>
    <scope>NUCLEOTIDE SEQUENCE [LARGE SCALE GENOMIC DNA]</scope>
    <source>
        <strain evidence="6 7">DSM 46837</strain>
    </source>
</reference>
<evidence type="ECO:0000259" key="4">
    <source>
        <dbReference type="Pfam" id="PF06722"/>
    </source>
</evidence>
<dbReference type="Gene3D" id="3.40.50.2000">
    <property type="entry name" value="Glycogen Phosphorylase B"/>
    <property type="match status" value="2"/>
</dbReference>
<protein>
    <submittedName>
        <fullName evidence="6">UDP:flavonoid glycosyltransferase YjiC (YdhE family)</fullName>
    </submittedName>
</protein>
<dbReference type="RefSeq" id="WP_142026049.1">
    <property type="nucleotide sequence ID" value="NZ_VFQE01000001.1"/>
</dbReference>
<gene>
    <name evidence="6" type="ORF">FHU33_3027</name>
</gene>
<dbReference type="InterPro" id="IPR050426">
    <property type="entry name" value="Glycosyltransferase_28"/>
</dbReference>
<proteinExistence type="inferred from homology"/>
<dbReference type="EMBL" id="VFQE01000001">
    <property type="protein sequence ID" value="TQN43576.1"/>
    <property type="molecule type" value="Genomic_DNA"/>
</dbReference>
<dbReference type="InterPro" id="IPR048284">
    <property type="entry name" value="EryCIII-like_N"/>
</dbReference>
<evidence type="ECO:0000313" key="6">
    <source>
        <dbReference type="EMBL" id="TQN43576.1"/>
    </source>
</evidence>
<feature type="domain" description="Erythromycin biosynthesis protein CIII-like C-terminal" evidence="4">
    <location>
        <begin position="228"/>
        <end position="366"/>
    </location>
</feature>
<dbReference type="SUPFAM" id="SSF53756">
    <property type="entry name" value="UDP-Glycosyltransferase/glycogen phosphorylase"/>
    <property type="match status" value="1"/>
</dbReference>
<sequence length="368" mass="37700">MRVLFVASPMVGHVLPLLPLARAFCAAGHEVLLGTGPEGMSAARSGGLEVRDVAPGLTVGPSFGKVALRHPVLAVRGADGRDRGTRFVGMLFAGLAARMVDGVGALAEEWAPDLVVQEPFAVAGGVVAAFRRVPVALVNMTLFDAEELFASTVSALGSATRVPPPAEVLNLAPAGLVEPASGRPLRFVPEAGGNTPAPPDLTRPGERPRIVVSRSTVADPRPDRLMSNVVAAAADADVDVVLARPDKRVAGRPLPANVRATDWLPFPAVFPAAAGAVHHGGAGTLLTALTAGIPQLLVPGAGDRRVNGELLARSGAGLAVPVDRITARDLERLATDDALAAAARVLAAQIAAMPDPAEVIDDLVALTR</sequence>
<keyword evidence="7" id="KW-1185">Reference proteome</keyword>
<evidence type="ECO:0000256" key="1">
    <source>
        <dbReference type="ARBA" id="ARBA00006962"/>
    </source>
</evidence>
<feature type="domain" description="Erythromycin biosynthesis protein CIII-like N-terminal" evidence="5">
    <location>
        <begin position="23"/>
        <end position="138"/>
    </location>
</feature>
<keyword evidence="3 6" id="KW-0808">Transferase</keyword>
<evidence type="ECO:0000313" key="7">
    <source>
        <dbReference type="Proteomes" id="UP000319865"/>
    </source>
</evidence>
<comment type="caution">
    <text evidence="6">The sequence shown here is derived from an EMBL/GenBank/DDBJ whole genome shotgun (WGS) entry which is preliminary data.</text>
</comment>